<evidence type="ECO:0000313" key="16">
    <source>
        <dbReference type="EMBL" id="KAL1871994.1"/>
    </source>
</evidence>
<evidence type="ECO:0000256" key="5">
    <source>
        <dbReference type="ARBA" id="ARBA00019973"/>
    </source>
</evidence>
<proteinExistence type="predicted"/>
<evidence type="ECO:0000256" key="4">
    <source>
        <dbReference type="ARBA" id="ARBA00013948"/>
    </source>
</evidence>
<feature type="domain" description="Protein kinase" evidence="15">
    <location>
        <begin position="1"/>
        <end position="329"/>
    </location>
</feature>
<keyword evidence="17" id="KW-1185">Reference proteome</keyword>
<dbReference type="InterPro" id="IPR051175">
    <property type="entry name" value="CLK_kinases"/>
</dbReference>
<keyword evidence="8" id="KW-0547">Nucleotide-binding</keyword>
<comment type="caution">
    <text evidence="16">The sequence shown here is derived from an EMBL/GenBank/DDBJ whole genome shotgun (WGS) entry which is preliminary data.</text>
</comment>
<dbReference type="SMART" id="SM00220">
    <property type="entry name" value="S_TKc"/>
    <property type="match status" value="1"/>
</dbReference>
<comment type="catalytic activity">
    <reaction evidence="13">
        <text>L-threonyl-[protein] + ATP = O-phospho-L-threonyl-[protein] + ADP + H(+)</text>
        <dbReference type="Rhea" id="RHEA:46608"/>
        <dbReference type="Rhea" id="RHEA-COMP:11060"/>
        <dbReference type="Rhea" id="RHEA-COMP:11605"/>
        <dbReference type="ChEBI" id="CHEBI:15378"/>
        <dbReference type="ChEBI" id="CHEBI:30013"/>
        <dbReference type="ChEBI" id="CHEBI:30616"/>
        <dbReference type="ChEBI" id="CHEBI:61977"/>
        <dbReference type="ChEBI" id="CHEBI:456216"/>
        <dbReference type="EC" id="2.7.11.1"/>
    </reaction>
</comment>
<dbReference type="EC" id="2.7.11.1" evidence="3"/>
<dbReference type="SUPFAM" id="SSF56112">
    <property type="entry name" value="Protein kinase-like (PK-like)"/>
    <property type="match status" value="1"/>
</dbReference>
<evidence type="ECO:0000259" key="15">
    <source>
        <dbReference type="PROSITE" id="PS50011"/>
    </source>
</evidence>
<evidence type="ECO:0000256" key="7">
    <source>
        <dbReference type="ARBA" id="ARBA00022679"/>
    </source>
</evidence>
<evidence type="ECO:0000256" key="9">
    <source>
        <dbReference type="ARBA" id="ARBA00022777"/>
    </source>
</evidence>
<keyword evidence="6" id="KW-0723">Serine/threonine-protein kinase</keyword>
<dbReference type="Proteomes" id="UP001586593">
    <property type="component" value="Unassembled WGS sequence"/>
</dbReference>
<evidence type="ECO:0000256" key="10">
    <source>
        <dbReference type="ARBA" id="ARBA00022840"/>
    </source>
</evidence>
<evidence type="ECO:0000256" key="2">
    <source>
        <dbReference type="ARBA" id="ARBA00011534"/>
    </source>
</evidence>
<dbReference type="InterPro" id="IPR008266">
    <property type="entry name" value="Tyr_kinase_AS"/>
</dbReference>
<dbReference type="PROSITE" id="PS50011">
    <property type="entry name" value="PROTEIN_KINASE_DOM"/>
    <property type="match status" value="1"/>
</dbReference>
<keyword evidence="7" id="KW-0808">Transferase</keyword>
<evidence type="ECO:0000256" key="3">
    <source>
        <dbReference type="ARBA" id="ARBA00012513"/>
    </source>
</evidence>
<dbReference type="EMBL" id="JAZHXJ010000146">
    <property type="protein sequence ID" value="KAL1871994.1"/>
    <property type="molecule type" value="Genomic_DNA"/>
</dbReference>
<dbReference type="Pfam" id="PF00069">
    <property type="entry name" value="Pkinase"/>
    <property type="match status" value="2"/>
</dbReference>
<evidence type="ECO:0000256" key="11">
    <source>
        <dbReference type="ARBA" id="ARBA00030980"/>
    </source>
</evidence>
<dbReference type="InterPro" id="IPR000719">
    <property type="entry name" value="Prot_kinase_dom"/>
</dbReference>
<evidence type="ECO:0000313" key="17">
    <source>
        <dbReference type="Proteomes" id="UP001586593"/>
    </source>
</evidence>
<evidence type="ECO:0000256" key="12">
    <source>
        <dbReference type="ARBA" id="ARBA00033194"/>
    </source>
</evidence>
<organism evidence="16 17">
    <name type="scientific">Phialemonium thermophilum</name>
    <dbReference type="NCBI Taxonomy" id="223376"/>
    <lineage>
        <taxon>Eukaryota</taxon>
        <taxon>Fungi</taxon>
        <taxon>Dikarya</taxon>
        <taxon>Ascomycota</taxon>
        <taxon>Pezizomycotina</taxon>
        <taxon>Sordariomycetes</taxon>
        <taxon>Sordariomycetidae</taxon>
        <taxon>Cephalothecales</taxon>
        <taxon>Cephalothecaceae</taxon>
        <taxon>Phialemonium</taxon>
    </lineage>
</organism>
<evidence type="ECO:0000256" key="13">
    <source>
        <dbReference type="ARBA" id="ARBA00047899"/>
    </source>
</evidence>
<dbReference type="Gene3D" id="1.10.510.10">
    <property type="entry name" value="Transferase(Phosphotransferase) domain 1"/>
    <property type="match status" value="1"/>
</dbReference>
<dbReference type="PANTHER" id="PTHR45646:SF11">
    <property type="entry name" value="SERINE_THREONINE-PROTEIN KINASE DOA"/>
    <property type="match status" value="1"/>
</dbReference>
<comment type="catalytic activity">
    <reaction evidence="14">
        <text>L-seryl-[protein] + ATP = O-phospho-L-seryl-[protein] + ADP + H(+)</text>
        <dbReference type="Rhea" id="RHEA:17989"/>
        <dbReference type="Rhea" id="RHEA-COMP:9863"/>
        <dbReference type="Rhea" id="RHEA-COMP:11604"/>
        <dbReference type="ChEBI" id="CHEBI:15378"/>
        <dbReference type="ChEBI" id="CHEBI:29999"/>
        <dbReference type="ChEBI" id="CHEBI:30616"/>
        <dbReference type="ChEBI" id="CHEBI:83421"/>
        <dbReference type="ChEBI" id="CHEBI:456216"/>
        <dbReference type="EC" id="2.7.11.1"/>
    </reaction>
</comment>
<evidence type="ECO:0000256" key="1">
    <source>
        <dbReference type="ARBA" id="ARBA00003747"/>
    </source>
</evidence>
<sequence length="331" mass="36909">MQGGDHICLPIDDFIVHGPNGRHICLVYPVLGPSVDSVIKIFHHAPEKTLRELSRQIVESLIALHDHGICHADLRPANILLQLKSLDGRTSEDILDLLGEPETAEVVVRDASGADIRLPQFPRYLVYSNDFADVDLDLVTKHVFVTDLGQSFDVAEGGARKDFGIPRPYCPPEIVCENSAGISMDLWSLGCVLFEARLGEKLFDPSDISGPDDDEYLIAVTLILGKLPEPWWTNWDQSSHLYEAGSGGPHSRLVEIPGRLCKRVPDPRSIKEKILACRARGHPGRQEDGEVRNMTDEEVALFADLLEKLLRYAPDERMPAREAINHGWFTM</sequence>
<dbReference type="PANTHER" id="PTHR45646">
    <property type="entry name" value="SERINE/THREONINE-PROTEIN KINASE DOA-RELATED"/>
    <property type="match status" value="1"/>
</dbReference>
<reference evidence="16 17" key="1">
    <citation type="journal article" date="2024" name="Commun. Biol.">
        <title>Comparative genomic analysis of thermophilic fungi reveals convergent evolutionary adaptations and gene losses.</title>
        <authorList>
            <person name="Steindorff A.S."/>
            <person name="Aguilar-Pontes M.V."/>
            <person name="Robinson A.J."/>
            <person name="Andreopoulos B."/>
            <person name="LaButti K."/>
            <person name="Kuo A."/>
            <person name="Mondo S."/>
            <person name="Riley R."/>
            <person name="Otillar R."/>
            <person name="Haridas S."/>
            <person name="Lipzen A."/>
            <person name="Grimwood J."/>
            <person name="Schmutz J."/>
            <person name="Clum A."/>
            <person name="Reid I.D."/>
            <person name="Moisan M.C."/>
            <person name="Butler G."/>
            <person name="Nguyen T.T.M."/>
            <person name="Dewar K."/>
            <person name="Conant G."/>
            <person name="Drula E."/>
            <person name="Henrissat B."/>
            <person name="Hansel C."/>
            <person name="Singer S."/>
            <person name="Hutchinson M.I."/>
            <person name="de Vries R.P."/>
            <person name="Natvig D.O."/>
            <person name="Powell A.J."/>
            <person name="Tsang A."/>
            <person name="Grigoriev I.V."/>
        </authorList>
    </citation>
    <scope>NUCLEOTIDE SEQUENCE [LARGE SCALE GENOMIC DNA]</scope>
    <source>
        <strain evidence="16 17">ATCC 24622</strain>
    </source>
</reference>
<accession>A0ABR3X8J9</accession>
<comment type="subunit">
    <text evidence="2">Component of the EKC/KEOPS complex composed of at least BUD32, CGI121, GON7, KAE1 and PCC1; the whole complex dimerizes.</text>
</comment>
<keyword evidence="10" id="KW-0067">ATP-binding</keyword>
<dbReference type="Gene3D" id="3.30.200.20">
    <property type="entry name" value="Phosphorylase Kinase, domain 1"/>
    <property type="match status" value="1"/>
</dbReference>
<keyword evidence="9" id="KW-0418">Kinase</keyword>
<evidence type="ECO:0000256" key="8">
    <source>
        <dbReference type="ARBA" id="ARBA00022741"/>
    </source>
</evidence>
<evidence type="ECO:0000256" key="6">
    <source>
        <dbReference type="ARBA" id="ARBA00022527"/>
    </source>
</evidence>
<evidence type="ECO:0000256" key="14">
    <source>
        <dbReference type="ARBA" id="ARBA00048679"/>
    </source>
</evidence>
<gene>
    <name evidence="16" type="ORF">VTK73DRAFT_1783</name>
</gene>
<dbReference type="InterPro" id="IPR011009">
    <property type="entry name" value="Kinase-like_dom_sf"/>
</dbReference>
<protein>
    <recommendedName>
        <fullName evidence="5">EKC/KEOPS complex subunit BUD32</fullName>
        <ecNumber evidence="3">2.7.11.1</ecNumber>
    </recommendedName>
    <alternativeName>
        <fullName evidence="11 12">Atypical Serine/threonine protein kinase BUD32</fullName>
    </alternativeName>
    <alternativeName>
        <fullName evidence="4">EKC/KEOPS complex subunit bud32</fullName>
    </alternativeName>
</protein>
<comment type="function">
    <text evidence="1">Component of the EKC/KEOPS complex that is required for the formation of a threonylcarbamoyl group on adenosine at position 37 (t(6)A37) in tRNAs that read codons beginning with adenine. The complex is probably involved in the transfer of the threonylcarbamoyl moiety of threonylcarbamoyl-AMP (TC-AMP) to the N6 group of A37. BUD32 has ATPase activity in the context of the EKC/KEOPS complex and likely plays a supporting role to the catalytic subunit KAE1. The EKC/KEOPS complex also promotes both telomere uncapping and telomere elongation. The complex is required for efficient recruitment of transcriptional coactivators.</text>
</comment>
<name>A0ABR3X8J9_9PEZI</name>
<dbReference type="PROSITE" id="PS00109">
    <property type="entry name" value="PROTEIN_KINASE_TYR"/>
    <property type="match status" value="1"/>
</dbReference>